<accession>A0A9J5XPX9</accession>
<proteinExistence type="predicted"/>
<dbReference type="OrthoDB" id="1328733at2759"/>
<dbReference type="PANTHER" id="PTHR48434:SF1">
    <property type="entry name" value="(RAPE) HYPOTHETICAL PROTEIN"/>
    <property type="match status" value="1"/>
</dbReference>
<organism evidence="1 2">
    <name type="scientific">Solanum commersonii</name>
    <name type="common">Commerson's wild potato</name>
    <name type="synonym">Commerson's nightshade</name>
    <dbReference type="NCBI Taxonomy" id="4109"/>
    <lineage>
        <taxon>Eukaryota</taxon>
        <taxon>Viridiplantae</taxon>
        <taxon>Streptophyta</taxon>
        <taxon>Embryophyta</taxon>
        <taxon>Tracheophyta</taxon>
        <taxon>Spermatophyta</taxon>
        <taxon>Magnoliopsida</taxon>
        <taxon>eudicotyledons</taxon>
        <taxon>Gunneridae</taxon>
        <taxon>Pentapetalae</taxon>
        <taxon>asterids</taxon>
        <taxon>lamiids</taxon>
        <taxon>Solanales</taxon>
        <taxon>Solanaceae</taxon>
        <taxon>Solanoideae</taxon>
        <taxon>Solaneae</taxon>
        <taxon>Solanum</taxon>
    </lineage>
</organism>
<dbReference type="AlphaFoldDB" id="A0A9J5XPX9"/>
<evidence type="ECO:0000313" key="1">
    <source>
        <dbReference type="EMBL" id="KAG5589850.1"/>
    </source>
</evidence>
<dbReference type="PANTHER" id="PTHR48434">
    <property type="entry name" value="(RAPE) HYPOTHETICAL PROTEIN"/>
    <property type="match status" value="1"/>
</dbReference>
<dbReference type="EMBL" id="JACXVP010000008">
    <property type="protein sequence ID" value="KAG5589850.1"/>
    <property type="molecule type" value="Genomic_DNA"/>
</dbReference>
<sequence>MTRPFIHPPLALAKAEAPQRPELTFQNKFTVLADYPRLPCPSTPKLPKLPCPPQPKLINIRPTKPFDQGASSSSIQTKESYAMKAPESFALTLKHLIRPCYTNSNFVDTDNSLKTKRFYEAILIDTDSIEIEHSRDENNPANIRYSRFTIKKILDPFKWFADHLHTPIALSVTHKPQTYN</sequence>
<evidence type="ECO:0000313" key="2">
    <source>
        <dbReference type="Proteomes" id="UP000824120"/>
    </source>
</evidence>
<reference evidence="1 2" key="1">
    <citation type="submission" date="2020-09" db="EMBL/GenBank/DDBJ databases">
        <title>De no assembly of potato wild relative species, Solanum commersonii.</title>
        <authorList>
            <person name="Cho K."/>
        </authorList>
    </citation>
    <scope>NUCLEOTIDE SEQUENCE [LARGE SCALE GENOMIC DNA]</scope>
    <source>
        <strain evidence="1">LZ3.2</strain>
        <tissue evidence="1">Leaf</tissue>
    </source>
</reference>
<name>A0A9J5XPX9_SOLCO</name>
<dbReference type="Proteomes" id="UP000824120">
    <property type="component" value="Chromosome 8"/>
</dbReference>
<gene>
    <name evidence="1" type="ORF">H5410_040364</name>
</gene>
<keyword evidence="2" id="KW-1185">Reference proteome</keyword>
<protein>
    <submittedName>
        <fullName evidence="1">Uncharacterized protein</fullName>
    </submittedName>
</protein>
<comment type="caution">
    <text evidence="1">The sequence shown here is derived from an EMBL/GenBank/DDBJ whole genome shotgun (WGS) entry which is preliminary data.</text>
</comment>